<protein>
    <submittedName>
        <fullName evidence="1">Uncharacterized protein</fullName>
    </submittedName>
</protein>
<dbReference type="Proteomes" id="UP000619244">
    <property type="component" value="Unassembled WGS sequence"/>
</dbReference>
<reference evidence="1" key="2">
    <citation type="submission" date="2020-09" db="EMBL/GenBank/DDBJ databases">
        <authorList>
            <person name="Sun Q."/>
            <person name="Ohkuma M."/>
        </authorList>
    </citation>
    <scope>NUCLEOTIDE SEQUENCE</scope>
    <source>
        <strain evidence="1">JCM 4790</strain>
    </source>
</reference>
<reference evidence="1" key="1">
    <citation type="journal article" date="2014" name="Int. J. Syst. Evol. Microbiol.">
        <title>Complete genome sequence of Corynebacterium casei LMG S-19264T (=DSM 44701T), isolated from a smear-ripened cheese.</title>
        <authorList>
            <consortium name="US DOE Joint Genome Institute (JGI-PGF)"/>
            <person name="Walter F."/>
            <person name="Albersmeier A."/>
            <person name="Kalinowski J."/>
            <person name="Ruckert C."/>
        </authorList>
    </citation>
    <scope>NUCLEOTIDE SEQUENCE</scope>
    <source>
        <strain evidence="1">JCM 4790</strain>
    </source>
</reference>
<evidence type="ECO:0000313" key="2">
    <source>
        <dbReference type="Proteomes" id="UP000619244"/>
    </source>
</evidence>
<dbReference type="EMBL" id="BMVU01000001">
    <property type="protein sequence ID" value="GGX51064.1"/>
    <property type="molecule type" value="Genomic_DNA"/>
</dbReference>
<sequence length="64" mass="6849">MPAHVLDTATPRSGRDPILGLDVIETESKEYGAGRGNRPRLVIRPKAMDDAVVLGRGLLDRGPA</sequence>
<keyword evidence="2" id="KW-1185">Reference proteome</keyword>
<dbReference type="RefSeq" id="WP_373308673.1">
    <property type="nucleotide sequence ID" value="NZ_BMVU01000001.1"/>
</dbReference>
<name>A0A918N9K3_9ACTN</name>
<proteinExistence type="predicted"/>
<evidence type="ECO:0000313" key="1">
    <source>
        <dbReference type="EMBL" id="GGX51064.1"/>
    </source>
</evidence>
<dbReference type="AlphaFoldDB" id="A0A918N9K3"/>
<accession>A0A918N9K3</accession>
<organism evidence="1 2">
    <name type="scientific">Streptomyces minutiscleroticus</name>
    <dbReference type="NCBI Taxonomy" id="68238"/>
    <lineage>
        <taxon>Bacteria</taxon>
        <taxon>Bacillati</taxon>
        <taxon>Actinomycetota</taxon>
        <taxon>Actinomycetes</taxon>
        <taxon>Kitasatosporales</taxon>
        <taxon>Streptomycetaceae</taxon>
        <taxon>Streptomyces</taxon>
    </lineage>
</organism>
<comment type="caution">
    <text evidence="1">The sequence shown here is derived from an EMBL/GenBank/DDBJ whole genome shotgun (WGS) entry which is preliminary data.</text>
</comment>
<gene>
    <name evidence="1" type="ORF">GCM10010358_00780</name>
</gene>